<dbReference type="AlphaFoldDB" id="A0AAQ4QNJ5"/>
<accession>A0AAQ4QNJ5</accession>
<organism evidence="2 3">
    <name type="scientific">Gasterosteus aculeatus aculeatus</name>
    <name type="common">three-spined stickleback</name>
    <dbReference type="NCBI Taxonomy" id="481459"/>
    <lineage>
        <taxon>Eukaryota</taxon>
        <taxon>Metazoa</taxon>
        <taxon>Chordata</taxon>
        <taxon>Craniata</taxon>
        <taxon>Vertebrata</taxon>
        <taxon>Euteleostomi</taxon>
        <taxon>Actinopterygii</taxon>
        <taxon>Neopterygii</taxon>
        <taxon>Teleostei</taxon>
        <taxon>Neoteleostei</taxon>
        <taxon>Acanthomorphata</taxon>
        <taxon>Eupercaria</taxon>
        <taxon>Perciformes</taxon>
        <taxon>Cottioidei</taxon>
        <taxon>Gasterosteales</taxon>
        <taxon>Gasterosteidae</taxon>
        <taxon>Gasterosteus</taxon>
    </lineage>
</organism>
<dbReference type="PROSITE" id="PS50848">
    <property type="entry name" value="START"/>
    <property type="match status" value="1"/>
</dbReference>
<sequence>MSILPDEATFAEFKKQCLSTDNWANKYDKYGMKVWVESPPADKGNNVARVHKIKCSMKIDDVSAATMYDVVHDGLYRKEWDPAMMESYDVARLSANADVGYYSWRCAKPIKNRDVVSLRSWQVKGDEYTVINFSVKHPVRRLLRLLRPFETSRLYDYFSYHCFDPLQKYPPCTGFVRAISILTGYFIKPTGPNSCTFIYLSQADPKGSLPKWVVNQASQVFAPRVSDKVTNKSNVLATLANGSTDGSDGRNDHLCGRVSMRLLKSVQWVCMHIREGGFHVSCGTMVTIETKI</sequence>
<dbReference type="Gene3D" id="3.30.530.20">
    <property type="match status" value="1"/>
</dbReference>
<dbReference type="Proteomes" id="UP000007635">
    <property type="component" value="Chromosome IV"/>
</dbReference>
<dbReference type="Pfam" id="PF01852">
    <property type="entry name" value="START"/>
    <property type="match status" value="2"/>
</dbReference>
<dbReference type="InterPro" id="IPR023393">
    <property type="entry name" value="START-like_dom_sf"/>
</dbReference>
<evidence type="ECO:0000313" key="2">
    <source>
        <dbReference type="Ensembl" id="ENSGACP00000052874.1"/>
    </source>
</evidence>
<dbReference type="GeneTree" id="ENSGT00940000165821"/>
<protein>
    <submittedName>
        <fullName evidence="2">START domain containing 14</fullName>
    </submittedName>
</protein>
<evidence type="ECO:0000313" key="3">
    <source>
        <dbReference type="Proteomes" id="UP000007635"/>
    </source>
</evidence>
<dbReference type="SMART" id="SM00234">
    <property type="entry name" value="START"/>
    <property type="match status" value="1"/>
</dbReference>
<dbReference type="PANTHER" id="PTHR19308">
    <property type="entry name" value="PHOSPHATIDYLCHOLINE TRANSFER PROTEIN"/>
    <property type="match status" value="1"/>
</dbReference>
<name>A0AAQ4QNJ5_GASAC</name>
<reference evidence="2" key="2">
    <citation type="submission" date="2025-08" db="UniProtKB">
        <authorList>
            <consortium name="Ensembl"/>
        </authorList>
    </citation>
    <scope>IDENTIFICATION</scope>
</reference>
<reference evidence="2 3" key="1">
    <citation type="journal article" date="2021" name="G3 (Bethesda)">
        <title>Improved contiguity of the threespine stickleback genome using long-read sequencing.</title>
        <authorList>
            <person name="Nath S."/>
            <person name="Shaw D.E."/>
            <person name="White M.A."/>
        </authorList>
    </citation>
    <scope>NUCLEOTIDE SEQUENCE [LARGE SCALE GENOMIC DNA]</scope>
    <source>
        <strain evidence="2 3">Lake Benthic</strain>
    </source>
</reference>
<dbReference type="PANTHER" id="PTHR19308:SF33">
    <property type="entry name" value="START DOMAIN CONTAINING 10"/>
    <property type="match status" value="1"/>
</dbReference>
<evidence type="ECO:0000259" key="1">
    <source>
        <dbReference type="PROSITE" id="PS50848"/>
    </source>
</evidence>
<dbReference type="Ensembl" id="ENSGACT00000066413.1">
    <property type="protein sequence ID" value="ENSGACP00000052874.1"/>
    <property type="gene ID" value="ENSGACG00000017146.2"/>
</dbReference>
<dbReference type="InterPro" id="IPR051213">
    <property type="entry name" value="START_lipid_transfer"/>
</dbReference>
<reference evidence="2" key="3">
    <citation type="submission" date="2025-09" db="UniProtKB">
        <authorList>
            <consortium name="Ensembl"/>
        </authorList>
    </citation>
    <scope>IDENTIFICATION</scope>
</reference>
<dbReference type="GO" id="GO:0008289">
    <property type="term" value="F:lipid binding"/>
    <property type="evidence" value="ECO:0007669"/>
    <property type="project" value="InterPro"/>
</dbReference>
<feature type="domain" description="START" evidence="1">
    <location>
        <begin position="35"/>
        <end position="238"/>
    </location>
</feature>
<dbReference type="SUPFAM" id="SSF55961">
    <property type="entry name" value="Bet v1-like"/>
    <property type="match status" value="1"/>
</dbReference>
<proteinExistence type="predicted"/>
<dbReference type="InterPro" id="IPR002913">
    <property type="entry name" value="START_lipid-bd_dom"/>
</dbReference>
<dbReference type="GO" id="GO:0005737">
    <property type="term" value="C:cytoplasm"/>
    <property type="evidence" value="ECO:0007669"/>
    <property type="project" value="UniProtKB-ARBA"/>
</dbReference>
<keyword evidence="3" id="KW-1185">Reference proteome</keyword>